<feature type="compositionally biased region" description="Basic residues" evidence="1">
    <location>
        <begin position="112"/>
        <end position="123"/>
    </location>
</feature>
<evidence type="ECO:0000313" key="3">
    <source>
        <dbReference type="Proteomes" id="UP001642406"/>
    </source>
</evidence>
<feature type="region of interest" description="Disordered" evidence="1">
    <location>
        <begin position="49"/>
        <end position="80"/>
    </location>
</feature>
<organism evidence="2 3">
    <name type="scientific">Sporothrix bragantina</name>
    <dbReference type="NCBI Taxonomy" id="671064"/>
    <lineage>
        <taxon>Eukaryota</taxon>
        <taxon>Fungi</taxon>
        <taxon>Dikarya</taxon>
        <taxon>Ascomycota</taxon>
        <taxon>Pezizomycotina</taxon>
        <taxon>Sordariomycetes</taxon>
        <taxon>Sordariomycetidae</taxon>
        <taxon>Ophiostomatales</taxon>
        <taxon>Ophiostomataceae</taxon>
        <taxon>Sporothrix</taxon>
    </lineage>
</organism>
<feature type="compositionally biased region" description="Basic and acidic residues" evidence="1">
    <location>
        <begin position="55"/>
        <end position="69"/>
    </location>
</feature>
<dbReference type="EMBL" id="CAWUHC010000099">
    <property type="protein sequence ID" value="CAK7231915.1"/>
    <property type="molecule type" value="Genomic_DNA"/>
</dbReference>
<protein>
    <submittedName>
        <fullName evidence="2">Uncharacterized protein</fullName>
    </submittedName>
</protein>
<name>A0ABP0CJY0_9PEZI</name>
<dbReference type="Proteomes" id="UP001642406">
    <property type="component" value="Unassembled WGS sequence"/>
</dbReference>
<accession>A0ABP0CJY0</accession>
<comment type="caution">
    <text evidence="2">The sequence shown here is derived from an EMBL/GenBank/DDBJ whole genome shotgun (WGS) entry which is preliminary data.</text>
</comment>
<evidence type="ECO:0000256" key="1">
    <source>
        <dbReference type="SAM" id="MobiDB-lite"/>
    </source>
</evidence>
<proteinExistence type="predicted"/>
<reference evidence="2 3" key="1">
    <citation type="submission" date="2024-01" db="EMBL/GenBank/DDBJ databases">
        <authorList>
            <person name="Allen C."/>
            <person name="Tagirdzhanova G."/>
        </authorList>
    </citation>
    <scope>NUCLEOTIDE SEQUENCE [LARGE SCALE GENOMIC DNA]</scope>
</reference>
<gene>
    <name evidence="2" type="ORF">SBRCBS47491_008090</name>
</gene>
<keyword evidence="3" id="KW-1185">Reference proteome</keyword>
<sequence length="123" mass="14025">MSQTQFTFTPYTGLDREGALRLVNDIKYKPSPEEVAVMEQREAEYQAAKAAKAARKAEKAQRRKDEKAMRSNKQYKNTNAYTYTYEPSSTMEDGASVFSARSSTSYSSFRKLLSKKSHDKTAR</sequence>
<evidence type="ECO:0000313" key="2">
    <source>
        <dbReference type="EMBL" id="CAK7231915.1"/>
    </source>
</evidence>
<feature type="compositionally biased region" description="Polar residues" evidence="1">
    <location>
        <begin position="71"/>
        <end position="80"/>
    </location>
</feature>
<feature type="compositionally biased region" description="Low complexity" evidence="1">
    <location>
        <begin position="102"/>
        <end position="111"/>
    </location>
</feature>
<feature type="region of interest" description="Disordered" evidence="1">
    <location>
        <begin position="102"/>
        <end position="123"/>
    </location>
</feature>